<evidence type="ECO:0000256" key="1">
    <source>
        <dbReference type="SAM" id="Phobius"/>
    </source>
</evidence>
<feature type="transmembrane region" description="Helical" evidence="1">
    <location>
        <begin position="40"/>
        <end position="60"/>
    </location>
</feature>
<dbReference type="Gene3D" id="1.20.120.20">
    <property type="entry name" value="Apolipoprotein"/>
    <property type="match status" value="1"/>
</dbReference>
<sequence length="177" mass="20278">MDIRDYITPLSVILFFGGALLLCVIAILLTPAYWDTILNRYMDLVVVASLLVTIAILSDLKELQKRYLLRATIDDLQDNLIQRAENMNEAFTSGIEGSRTQISKELSKEEGILKQIADRTEEIDSDVHEAAEDLRDDISTYRSSSQRDEAKLYDIWEETHAVNELLKGLIEESKWKR</sequence>
<protein>
    <submittedName>
        <fullName evidence="2">Uncharacterized protein</fullName>
    </submittedName>
</protein>
<evidence type="ECO:0000313" key="3">
    <source>
        <dbReference type="Proteomes" id="UP001155027"/>
    </source>
</evidence>
<dbReference type="AlphaFoldDB" id="A0A9X2TDD9"/>
<keyword evidence="1" id="KW-0812">Transmembrane</keyword>
<gene>
    <name evidence="2" type="ORF">GGP71_003316</name>
</gene>
<proteinExistence type="predicted"/>
<feature type="transmembrane region" description="Helical" evidence="1">
    <location>
        <begin position="12"/>
        <end position="34"/>
    </location>
</feature>
<evidence type="ECO:0000313" key="2">
    <source>
        <dbReference type="EMBL" id="MCS3679365.1"/>
    </source>
</evidence>
<comment type="caution">
    <text evidence="2">The sequence shown here is derived from an EMBL/GenBank/DDBJ whole genome shotgun (WGS) entry which is preliminary data.</text>
</comment>
<name>A0A9X2TDD9_9BACT</name>
<organism evidence="2 3">
    <name type="scientific">Salinibacter ruber</name>
    <dbReference type="NCBI Taxonomy" id="146919"/>
    <lineage>
        <taxon>Bacteria</taxon>
        <taxon>Pseudomonadati</taxon>
        <taxon>Rhodothermota</taxon>
        <taxon>Rhodothermia</taxon>
        <taxon>Rhodothermales</taxon>
        <taxon>Salinibacteraceae</taxon>
        <taxon>Salinibacter</taxon>
    </lineage>
</organism>
<keyword evidence="1" id="KW-1133">Transmembrane helix</keyword>
<keyword evidence="1" id="KW-0472">Membrane</keyword>
<dbReference type="EMBL" id="JANUAU010000020">
    <property type="protein sequence ID" value="MCS3679365.1"/>
    <property type="molecule type" value="Genomic_DNA"/>
</dbReference>
<reference evidence="2" key="1">
    <citation type="submission" date="2022-08" db="EMBL/GenBank/DDBJ databases">
        <title>Genomic Encyclopedia of Type Strains, Phase V (KMG-V): Genome sequencing to study the core and pangenomes of soil and plant-associated prokaryotes.</title>
        <authorList>
            <person name="Whitman W."/>
        </authorList>
    </citation>
    <scope>NUCLEOTIDE SEQUENCE</scope>
    <source>
        <strain evidence="2">0</strain>
    </source>
</reference>
<dbReference type="RefSeq" id="WP_259081156.1">
    <property type="nucleotide sequence ID" value="NZ_JANUAU010000020.1"/>
</dbReference>
<dbReference type="Proteomes" id="UP001155027">
    <property type="component" value="Unassembled WGS sequence"/>
</dbReference>
<accession>A0A9X2TDD9</accession>